<gene>
    <name evidence="2" type="ORF">EHS24_007261</name>
</gene>
<dbReference type="GeneID" id="39591804"/>
<protein>
    <submittedName>
        <fullName evidence="2">Uncharacterized protein</fullName>
    </submittedName>
</protein>
<evidence type="ECO:0000313" key="2">
    <source>
        <dbReference type="EMBL" id="RSH83573.1"/>
    </source>
</evidence>
<accession>A0A427XXL2</accession>
<comment type="caution">
    <text evidence="2">The sequence shown here is derived from an EMBL/GenBank/DDBJ whole genome shotgun (WGS) entry which is preliminary data.</text>
</comment>
<dbReference type="RefSeq" id="XP_028477525.1">
    <property type="nucleotide sequence ID" value="XM_028622633.1"/>
</dbReference>
<dbReference type="EMBL" id="RSCE01000004">
    <property type="protein sequence ID" value="RSH83573.1"/>
    <property type="molecule type" value="Genomic_DNA"/>
</dbReference>
<evidence type="ECO:0000313" key="3">
    <source>
        <dbReference type="Proteomes" id="UP000279236"/>
    </source>
</evidence>
<dbReference type="Proteomes" id="UP000279236">
    <property type="component" value="Unassembled WGS sequence"/>
</dbReference>
<sequence>MTPFSGQPCQRRETVKGCYRGPMTLTVVIARNPVASSHRHATGVIYLVTGCGKAVGGQKQTYGPVFLQLSSTVTHPPAIINTISTMLTQRLATHAIRQLHPVSRSASASVLTAIRLQPTPRQFSVTARSQDKPKSAAQKAREKVEADVVLDSALPSDLPGAIKPDAPKSPLDKLPAGARAVADLELDSALPSDLPDAVKAAKETAQKIAGDVQQAALAGAKSAADTLEQTAEAVQDAVNSKQQEQSGKRELSGLPPSDFDNTKLKPGEYEEVIVDAPPPVVQTTRNLLLISALLGVIAGSLYWSKNGKKIQEIEEKKLDKMEHEAVARAKAAADAAQSKK</sequence>
<name>A0A427XXL2_9TREE</name>
<keyword evidence="3" id="KW-1185">Reference proteome</keyword>
<organism evidence="2 3">
    <name type="scientific">Apiotrichum porosum</name>
    <dbReference type="NCBI Taxonomy" id="105984"/>
    <lineage>
        <taxon>Eukaryota</taxon>
        <taxon>Fungi</taxon>
        <taxon>Dikarya</taxon>
        <taxon>Basidiomycota</taxon>
        <taxon>Agaricomycotina</taxon>
        <taxon>Tremellomycetes</taxon>
        <taxon>Trichosporonales</taxon>
        <taxon>Trichosporonaceae</taxon>
        <taxon>Apiotrichum</taxon>
    </lineage>
</organism>
<evidence type="ECO:0000256" key="1">
    <source>
        <dbReference type="SAM" id="MobiDB-lite"/>
    </source>
</evidence>
<feature type="region of interest" description="Disordered" evidence="1">
    <location>
        <begin position="231"/>
        <end position="264"/>
    </location>
</feature>
<dbReference type="AlphaFoldDB" id="A0A427XXL2"/>
<proteinExistence type="predicted"/>
<reference evidence="2 3" key="1">
    <citation type="submission" date="2018-11" db="EMBL/GenBank/DDBJ databases">
        <title>Genome sequence of Apiotrichum porosum DSM 27194.</title>
        <authorList>
            <person name="Aliyu H."/>
            <person name="Gorte O."/>
            <person name="Ochsenreither K."/>
        </authorList>
    </citation>
    <scope>NUCLEOTIDE SEQUENCE [LARGE SCALE GENOMIC DNA]</scope>
    <source>
        <strain evidence="2 3">DSM 27194</strain>
    </source>
</reference>